<protein>
    <submittedName>
        <fullName evidence="1">Uncharacterized protein</fullName>
    </submittedName>
</protein>
<gene>
    <name evidence="1" type="ORF">QJT80_14400</name>
</gene>
<dbReference type="AlphaFoldDB" id="A0AA95KK67"/>
<proteinExistence type="predicted"/>
<dbReference type="EMBL" id="CP124755">
    <property type="protein sequence ID" value="WGZ90663.1"/>
    <property type="molecule type" value="Genomic_DNA"/>
</dbReference>
<organism evidence="1">
    <name type="scientific">Candidatus Thiocaldithrix dubininis</name>
    <dbReference type="NCBI Taxonomy" id="3080823"/>
    <lineage>
        <taxon>Bacteria</taxon>
        <taxon>Pseudomonadati</taxon>
        <taxon>Pseudomonadota</taxon>
        <taxon>Gammaproteobacteria</taxon>
        <taxon>Thiotrichales</taxon>
        <taxon>Thiotrichaceae</taxon>
        <taxon>Candidatus Thiocaldithrix</taxon>
    </lineage>
</organism>
<evidence type="ECO:0000313" key="1">
    <source>
        <dbReference type="EMBL" id="WGZ90663.1"/>
    </source>
</evidence>
<accession>A0AA95KK67</accession>
<reference evidence="1" key="2">
    <citation type="submission" date="2023-04" db="EMBL/GenBank/DDBJ databases">
        <authorList>
            <person name="Beletskiy A.V."/>
            <person name="Mardanov A.V."/>
            <person name="Ravin N.V."/>
        </authorList>
    </citation>
    <scope>NUCLEOTIDE SEQUENCE</scope>
    <source>
        <strain evidence="1">GKL-01</strain>
    </source>
</reference>
<sequence length="237" mass="27420">MFKKLLGGEISQPLPELPMVFALSQDKSLHLTQNQDPTKVWRYLSHLIRRSPHNLSAHVQRIFLSQHGLLKECLAGSLQDLFIALGDAGHLLRERMFQIVKPDLEPTELNFFETWLEQDLIQPVNQRWHKGSQLCTGLENQGKKLVTVERTVVTEYANIMDEVFACLEYGQIDTARDLLEGEILAGRIDHVVEQELINIYQYTRDKERLAAMVEHIKQSGQPLDPIWIEKQLESDQW</sequence>
<name>A0AA95KK67_9GAMM</name>
<dbReference type="KEGG" id="tdu:QJT80_14400"/>
<reference evidence="1" key="1">
    <citation type="journal article" date="2023" name="Int. J. Mol. Sci.">
        <title>Metagenomics Revealed a New Genus 'Candidatus Thiocaldithrix dubininis' gen. nov., sp. nov. and a New Species 'Candidatus Thiothrix putei' sp. nov. in the Family Thiotrichaceae, Some Members of Which Have Traits of Both Na+- and H+-Motive Energetics.</title>
        <authorList>
            <person name="Ravin N.V."/>
            <person name="Muntyan M.S."/>
            <person name="Smolyakov D.D."/>
            <person name="Rudenko T.S."/>
            <person name="Beletsky A.V."/>
            <person name="Mardanov A.V."/>
            <person name="Grabovich M.Y."/>
        </authorList>
    </citation>
    <scope>NUCLEOTIDE SEQUENCE</scope>
    <source>
        <strain evidence="1">GKL-01</strain>
    </source>
</reference>
<dbReference type="Proteomes" id="UP001300672">
    <property type="component" value="Chromosome"/>
</dbReference>